<feature type="region of interest" description="Disordered" evidence="4">
    <location>
        <begin position="318"/>
        <end position="364"/>
    </location>
</feature>
<dbReference type="InterPro" id="IPR050628">
    <property type="entry name" value="SNF2_RAD54_helicase_TF"/>
</dbReference>
<organism evidence="5 6">
    <name type="scientific">Blattamonas nauphoetae</name>
    <dbReference type="NCBI Taxonomy" id="2049346"/>
    <lineage>
        <taxon>Eukaryota</taxon>
        <taxon>Metamonada</taxon>
        <taxon>Preaxostyla</taxon>
        <taxon>Oxymonadida</taxon>
        <taxon>Blattamonas</taxon>
    </lineage>
</organism>
<feature type="compositionally biased region" description="Polar residues" evidence="4">
    <location>
        <begin position="335"/>
        <end position="346"/>
    </location>
</feature>
<evidence type="ECO:0000256" key="1">
    <source>
        <dbReference type="ARBA" id="ARBA00022741"/>
    </source>
</evidence>
<feature type="region of interest" description="Disordered" evidence="4">
    <location>
        <begin position="473"/>
        <end position="492"/>
    </location>
</feature>
<keyword evidence="1" id="KW-0547">Nucleotide-binding</keyword>
<evidence type="ECO:0000313" key="5">
    <source>
        <dbReference type="EMBL" id="KAK2957056.1"/>
    </source>
</evidence>
<proteinExistence type="predicted"/>
<feature type="compositionally biased region" description="Polar residues" evidence="4">
    <location>
        <begin position="481"/>
        <end position="492"/>
    </location>
</feature>
<evidence type="ECO:0000256" key="4">
    <source>
        <dbReference type="SAM" id="MobiDB-lite"/>
    </source>
</evidence>
<dbReference type="EMBL" id="JARBJD010000049">
    <property type="protein sequence ID" value="KAK2957056.1"/>
    <property type="molecule type" value="Genomic_DNA"/>
</dbReference>
<dbReference type="PANTHER" id="PTHR45626">
    <property type="entry name" value="TRANSCRIPTION TERMINATION FACTOR 2-RELATED"/>
    <property type="match status" value="1"/>
</dbReference>
<evidence type="ECO:0000313" key="6">
    <source>
        <dbReference type="Proteomes" id="UP001281761"/>
    </source>
</evidence>
<reference evidence="5 6" key="1">
    <citation type="journal article" date="2022" name="bioRxiv">
        <title>Genomics of Preaxostyla Flagellates Illuminates Evolutionary Transitions and the Path Towards Mitochondrial Loss.</title>
        <authorList>
            <person name="Novak L.V.F."/>
            <person name="Treitli S.C."/>
            <person name="Pyrih J."/>
            <person name="Halakuc P."/>
            <person name="Pipaliya S.V."/>
            <person name="Vacek V."/>
            <person name="Brzon O."/>
            <person name="Soukal P."/>
            <person name="Eme L."/>
            <person name="Dacks J.B."/>
            <person name="Karnkowska A."/>
            <person name="Elias M."/>
            <person name="Hampl V."/>
        </authorList>
    </citation>
    <scope>NUCLEOTIDE SEQUENCE [LARGE SCALE GENOMIC DNA]</scope>
    <source>
        <strain evidence="5">NAU3</strain>
        <tissue evidence="5">Gut</tissue>
    </source>
</reference>
<dbReference type="Proteomes" id="UP001281761">
    <property type="component" value="Unassembled WGS sequence"/>
</dbReference>
<protein>
    <submittedName>
        <fullName evidence="5">Uncharacterized protein</fullName>
    </submittedName>
</protein>
<keyword evidence="6" id="KW-1185">Reference proteome</keyword>
<evidence type="ECO:0000256" key="2">
    <source>
        <dbReference type="ARBA" id="ARBA00022801"/>
    </source>
</evidence>
<accession>A0ABQ9XZY7</accession>
<gene>
    <name evidence="5" type="ORF">BLNAU_7886</name>
</gene>
<evidence type="ECO:0000256" key="3">
    <source>
        <dbReference type="ARBA" id="ARBA00022840"/>
    </source>
</evidence>
<keyword evidence="3" id="KW-0067">ATP-binding</keyword>
<sequence length="492" mass="56282">MFSWQDGKSYKEKLFECDIMLVTYTSLMSQLASIIEWISFKTNQRISLEQWPRMRTMLKNKGFRCPYQSRPIEFDPMLELSDLWGLLDSGQQKEFFDLGTASWPAFCVKWHRAVLSQPTAGKGTRSGKLKATLCIQATNRWILTNPLVEKSPTHLVEMLTFLQVNRLSHRKNLRGLVLQRTRDPNGSWDGVTVLHEKVVLSVPERDFYAGLELSSAYEVHCLFKRFASDSSLKDDVLDSSTDYFIRLHQSCIHPTLLYRLLLQEDHLVTLPSFSFPHTMNLWLSDKSLTAIENQAHVRPVFAEENGYFAGQIQTTPLPTSLPRLKGGVRPDTRISAHSSESSQNDSSVHDHQETSDEEKDTGRFKQVTKLAGSTEPKLEDTKVNINHANKISMVVPTPWPISQLLPLPIKQEYSIKREPILKHEHPVKHEPLLPTAHSTKRKPILKHSHTVKSEPTFKQTYPFIYEHLKTASEHKHDGSLKTKSLSEGTPQI</sequence>
<name>A0ABQ9XZY7_9EUKA</name>
<keyword evidence="2" id="KW-0378">Hydrolase</keyword>
<comment type="caution">
    <text evidence="5">The sequence shown here is derived from an EMBL/GenBank/DDBJ whole genome shotgun (WGS) entry which is preliminary data.</text>
</comment>